<evidence type="ECO:0000313" key="2">
    <source>
        <dbReference type="Proteomes" id="UP000820977"/>
    </source>
</evidence>
<dbReference type="Pfam" id="PF05708">
    <property type="entry name" value="Peptidase_C92"/>
    <property type="match status" value="1"/>
</dbReference>
<keyword evidence="2" id="KW-1185">Reference proteome</keyword>
<gene>
    <name evidence="1" type="ORF">HPS54_06435</name>
</gene>
<dbReference type="Gene3D" id="3.90.1720.10">
    <property type="entry name" value="endopeptidase domain like (from Nostoc punctiforme)"/>
    <property type="match status" value="1"/>
</dbReference>
<proteinExistence type="predicted"/>
<name>A0ABX2B0X4_9BACT</name>
<dbReference type="SUPFAM" id="SSF54001">
    <property type="entry name" value="Cysteine proteinases"/>
    <property type="match status" value="1"/>
</dbReference>
<dbReference type="Proteomes" id="UP000820977">
    <property type="component" value="Unassembled WGS sequence"/>
</dbReference>
<comment type="caution">
    <text evidence="1">The sequence shown here is derived from an EMBL/GenBank/DDBJ whole genome shotgun (WGS) entry which is preliminary data.</text>
</comment>
<accession>A0ABX2B0X4</accession>
<evidence type="ECO:0008006" key="3">
    <source>
        <dbReference type="Google" id="ProtNLM"/>
    </source>
</evidence>
<dbReference type="InterPro" id="IPR024453">
    <property type="entry name" value="Peptidase_C92"/>
</dbReference>
<protein>
    <recommendedName>
        <fullName evidence="3">Permuted papain-like amidase YaeF/Yiix C92 family enzyme</fullName>
    </recommendedName>
</protein>
<reference evidence="1 2" key="1">
    <citation type="submission" date="2020-05" db="EMBL/GenBank/DDBJ databases">
        <title>Distinct polysaccharide utilization as determinants for interspecies competition between intestinal Prevotella spp.</title>
        <authorList>
            <person name="Galvez E.J.C."/>
            <person name="Iljazovic A."/>
            <person name="Strowig T."/>
        </authorList>
    </citation>
    <scope>NUCLEOTIDE SEQUENCE [LARGE SCALE GENOMIC DNA]</scope>
    <source>
        <strain evidence="1 2">PCHR</strain>
    </source>
</reference>
<sequence length="210" mass="23145">MALRHLACTFIILTGFFGCRNNTETAIIPDNCRLSAGDVVFRKGEGMTSRAVVFADKGGVYSHVGIVADSAGIPMIIHAVPGEPDFDGDPDRVKMDTPRKFFSSVNASAGEVCRFRGSPEVARRAAMYAIQVYRRGTLFDHDYDDTDTTKMYCCELVEAAYTHAGMPLTDGRKHCLSFPGMGTYRCMLPSDILNSPKLSRYMVFTDGKKQ</sequence>
<dbReference type="InterPro" id="IPR038765">
    <property type="entry name" value="Papain-like_cys_pep_sf"/>
</dbReference>
<organism evidence="1 2">
    <name type="scientific">Xylanibacter caecicola</name>
    <dbReference type="NCBI Taxonomy" id="2736294"/>
    <lineage>
        <taxon>Bacteria</taxon>
        <taxon>Pseudomonadati</taxon>
        <taxon>Bacteroidota</taxon>
        <taxon>Bacteroidia</taxon>
        <taxon>Bacteroidales</taxon>
        <taxon>Prevotellaceae</taxon>
        <taxon>Xylanibacter</taxon>
    </lineage>
</organism>
<dbReference type="PROSITE" id="PS51257">
    <property type="entry name" value="PROKAR_LIPOPROTEIN"/>
    <property type="match status" value="1"/>
</dbReference>
<dbReference type="RefSeq" id="WP_287228837.1">
    <property type="nucleotide sequence ID" value="NZ_CATEIB010000002.1"/>
</dbReference>
<evidence type="ECO:0000313" key="1">
    <source>
        <dbReference type="EMBL" id="NPE25156.1"/>
    </source>
</evidence>
<dbReference type="EMBL" id="JABKKJ010000008">
    <property type="protein sequence ID" value="NPE25156.1"/>
    <property type="molecule type" value="Genomic_DNA"/>
</dbReference>